<accession>A0A0D1LUU7</accession>
<dbReference type="Pfam" id="PF13302">
    <property type="entry name" value="Acetyltransf_3"/>
    <property type="match status" value="1"/>
</dbReference>
<organism evidence="2 3">
    <name type="scientific">Weissella cibaria</name>
    <dbReference type="NCBI Taxonomy" id="137591"/>
    <lineage>
        <taxon>Bacteria</taxon>
        <taxon>Bacillati</taxon>
        <taxon>Bacillota</taxon>
        <taxon>Bacilli</taxon>
        <taxon>Lactobacillales</taxon>
        <taxon>Lactobacillaceae</taxon>
        <taxon>Weissella</taxon>
    </lineage>
</organism>
<dbReference type="Proteomes" id="UP000032289">
    <property type="component" value="Unassembled WGS sequence"/>
</dbReference>
<dbReference type="InterPro" id="IPR016181">
    <property type="entry name" value="Acyl_CoA_acyltransferase"/>
</dbReference>
<protein>
    <submittedName>
        <fullName evidence="2">YdaF protein</fullName>
        <ecNumber evidence="2">2.3.1.-</ecNumber>
    </submittedName>
</protein>
<dbReference type="PATRIC" id="fig|137591.24.peg.1689"/>
<proteinExistence type="predicted"/>
<sequence>MGELKTRLANLTQFESERLVMRHAVETDAADMYELFHDPEVTRWIHVPVPESVAETLEYSIRRYHLADPLGKYVLIEKASGKMIGSIDIRLTEKNASAETGYVLNHDYWGAGYMTEALKAVIRVGFEQLGLHRIESYHAPANAASGRVMQRAGMTYEGRLRDYERLPNGTFVDSNVYSILKTEYDH</sequence>
<dbReference type="InterPro" id="IPR051531">
    <property type="entry name" value="N-acetyltransferase"/>
</dbReference>
<feature type="domain" description="N-acetyltransferase" evidence="1">
    <location>
        <begin position="19"/>
        <end position="183"/>
    </location>
</feature>
<keyword evidence="2" id="KW-0808">Transferase</keyword>
<dbReference type="EC" id="2.3.1.-" evidence="2"/>
<dbReference type="Gene3D" id="3.40.630.30">
    <property type="match status" value="1"/>
</dbReference>
<dbReference type="SUPFAM" id="SSF55729">
    <property type="entry name" value="Acyl-CoA N-acyltransferases (Nat)"/>
    <property type="match status" value="1"/>
</dbReference>
<evidence type="ECO:0000313" key="2">
    <source>
        <dbReference type="EMBL" id="KIU22347.1"/>
    </source>
</evidence>
<dbReference type="GO" id="GO:0016747">
    <property type="term" value="F:acyltransferase activity, transferring groups other than amino-acyl groups"/>
    <property type="evidence" value="ECO:0007669"/>
    <property type="project" value="InterPro"/>
</dbReference>
<comment type="caution">
    <text evidence="2">The sequence shown here is derived from an EMBL/GenBank/DDBJ whole genome shotgun (WGS) entry which is preliminary data.</text>
</comment>
<name>A0A0D1LUU7_9LACO</name>
<dbReference type="AlphaFoldDB" id="A0A0D1LUU7"/>
<dbReference type="PANTHER" id="PTHR43792">
    <property type="entry name" value="GNAT FAMILY, PUTATIVE (AFU_ORTHOLOGUE AFUA_3G00765)-RELATED-RELATED"/>
    <property type="match status" value="1"/>
</dbReference>
<dbReference type="InterPro" id="IPR000182">
    <property type="entry name" value="GNAT_dom"/>
</dbReference>
<gene>
    <name evidence="2" type="primary">ydaF</name>
    <name evidence="2" type="ORF">ab3b_01741</name>
</gene>
<reference evidence="2 3" key="1">
    <citation type="journal article" date="2015" name="Microbiology (Mosc.)">
        <title>Genomics of the Weissella cibaria species with an examination of its metabolic traits.</title>
        <authorList>
            <person name="Lynch K.M."/>
            <person name="Lucid A."/>
            <person name="Arendt E.K."/>
            <person name="Sleator R.D."/>
            <person name="Lucey B."/>
            <person name="Coffey A."/>
        </authorList>
    </citation>
    <scope>NUCLEOTIDE SEQUENCE [LARGE SCALE GENOMIC DNA]</scope>
    <source>
        <strain evidence="2 3">AB3b</strain>
    </source>
</reference>
<dbReference type="EMBL" id="JWHT01000041">
    <property type="protein sequence ID" value="KIU22347.1"/>
    <property type="molecule type" value="Genomic_DNA"/>
</dbReference>
<dbReference type="PROSITE" id="PS51186">
    <property type="entry name" value="GNAT"/>
    <property type="match status" value="1"/>
</dbReference>
<dbReference type="RefSeq" id="WP_052498634.1">
    <property type="nucleotide sequence ID" value="NZ_JWHT01000041.1"/>
</dbReference>
<evidence type="ECO:0000259" key="1">
    <source>
        <dbReference type="PROSITE" id="PS51186"/>
    </source>
</evidence>
<evidence type="ECO:0000313" key="3">
    <source>
        <dbReference type="Proteomes" id="UP000032289"/>
    </source>
</evidence>
<keyword evidence="2" id="KW-0012">Acyltransferase</keyword>